<evidence type="ECO:0000256" key="5">
    <source>
        <dbReference type="ARBA" id="ARBA00023143"/>
    </source>
</evidence>
<comment type="subcellular location">
    <subcellularLocation>
        <location evidence="7">Cell membrane</location>
    </subcellularLocation>
    <subcellularLocation>
        <location evidence="7">Bacterial flagellum basal body</location>
    </subcellularLocation>
</comment>
<evidence type="ECO:0000256" key="1">
    <source>
        <dbReference type="ARBA" id="ARBA00022475"/>
    </source>
</evidence>
<keyword evidence="1 7" id="KW-1003">Cell membrane</keyword>
<proteinExistence type="inferred from homology"/>
<dbReference type="PANTHER" id="PTHR38766">
    <property type="entry name" value="FLAGELLAR PROTEIN FLIO"/>
    <property type="match status" value="1"/>
</dbReference>
<keyword evidence="8" id="KW-0732">Signal</keyword>
<gene>
    <name evidence="9" type="primary">fliO</name>
    <name evidence="9" type="ORF">GCM10022414_12280</name>
</gene>
<evidence type="ECO:0000313" key="9">
    <source>
        <dbReference type="EMBL" id="GAA4090575.1"/>
    </source>
</evidence>
<keyword evidence="9" id="KW-0282">Flagellum</keyword>
<feature type="signal peptide" evidence="8">
    <location>
        <begin position="1"/>
        <end position="25"/>
    </location>
</feature>
<evidence type="ECO:0000256" key="3">
    <source>
        <dbReference type="ARBA" id="ARBA00022989"/>
    </source>
</evidence>
<dbReference type="InterPro" id="IPR022781">
    <property type="entry name" value="Flagellar_biosynth_FliO"/>
</dbReference>
<protein>
    <recommendedName>
        <fullName evidence="7">Flagellar protein</fullName>
    </recommendedName>
</protein>
<keyword evidence="2 7" id="KW-0812">Transmembrane</keyword>
<dbReference type="PANTHER" id="PTHR38766:SF1">
    <property type="entry name" value="FLAGELLAR PROTEIN FLIO"/>
    <property type="match status" value="1"/>
</dbReference>
<dbReference type="RefSeq" id="WP_344933522.1">
    <property type="nucleotide sequence ID" value="NZ_BAABDM010000001.1"/>
</dbReference>
<dbReference type="Proteomes" id="UP001500392">
    <property type="component" value="Unassembled WGS sequence"/>
</dbReference>
<keyword evidence="3 7" id="KW-1133">Transmembrane helix</keyword>
<evidence type="ECO:0000313" key="10">
    <source>
        <dbReference type="Proteomes" id="UP001500392"/>
    </source>
</evidence>
<keyword evidence="10" id="KW-1185">Reference proteome</keyword>
<dbReference type="InterPro" id="IPR052205">
    <property type="entry name" value="FliO/MopB"/>
</dbReference>
<feature type="chain" id="PRO_5046064089" description="Flagellar protein" evidence="8">
    <location>
        <begin position="26"/>
        <end position="173"/>
    </location>
</feature>
<accession>A0ABP7WJV5</accession>
<dbReference type="Pfam" id="PF04347">
    <property type="entry name" value="FliO"/>
    <property type="match status" value="1"/>
</dbReference>
<evidence type="ECO:0000256" key="7">
    <source>
        <dbReference type="RuleBase" id="RU362064"/>
    </source>
</evidence>
<feature type="transmembrane region" description="Helical" evidence="7">
    <location>
        <begin position="59"/>
        <end position="80"/>
    </location>
</feature>
<keyword evidence="9" id="KW-0969">Cilium</keyword>
<keyword evidence="4 7" id="KW-0472">Membrane</keyword>
<sequence>MIAYLAKRYCVLAGIATVVALPAWSADLAETAEPLVAAKSTGSAPVLPASTPSMAELDISGLLGSLLLVVLCIVAVMWLLRKSRLISGPSQAGVAVVGQIPLSMKEKLLVVQVGDEKLLLGCTSAAINTLHTWTSPQDSDTPIPQNSPFAKLLARMPKQTAKTTAGRESGVQS</sequence>
<evidence type="ECO:0000256" key="8">
    <source>
        <dbReference type="SAM" id="SignalP"/>
    </source>
</evidence>
<evidence type="ECO:0000256" key="6">
    <source>
        <dbReference type="ARBA" id="ARBA00037937"/>
    </source>
</evidence>
<reference evidence="10" key="1">
    <citation type="journal article" date="2019" name="Int. J. Syst. Evol. Microbiol.">
        <title>The Global Catalogue of Microorganisms (GCM) 10K type strain sequencing project: providing services to taxonomists for standard genome sequencing and annotation.</title>
        <authorList>
            <consortium name="The Broad Institute Genomics Platform"/>
            <consortium name="The Broad Institute Genome Sequencing Center for Infectious Disease"/>
            <person name="Wu L."/>
            <person name="Ma J."/>
        </authorList>
    </citation>
    <scope>NUCLEOTIDE SEQUENCE [LARGE SCALE GENOMIC DNA]</scope>
    <source>
        <strain evidence="10">JCM 17304</strain>
    </source>
</reference>
<dbReference type="NCBIfam" id="TIGR03500">
    <property type="entry name" value="FliO_TIGR"/>
    <property type="match status" value="1"/>
</dbReference>
<comment type="caution">
    <text evidence="9">The sequence shown here is derived from an EMBL/GenBank/DDBJ whole genome shotgun (WGS) entry which is preliminary data.</text>
</comment>
<keyword evidence="9" id="KW-0966">Cell projection</keyword>
<evidence type="ECO:0000256" key="2">
    <source>
        <dbReference type="ARBA" id="ARBA00022692"/>
    </source>
</evidence>
<keyword evidence="5 7" id="KW-0975">Bacterial flagellum</keyword>
<organism evidence="9 10">
    <name type="scientific">Zhongshania borealis</name>
    <dbReference type="NCBI Taxonomy" id="889488"/>
    <lineage>
        <taxon>Bacteria</taxon>
        <taxon>Pseudomonadati</taxon>
        <taxon>Pseudomonadota</taxon>
        <taxon>Gammaproteobacteria</taxon>
        <taxon>Cellvibrionales</taxon>
        <taxon>Spongiibacteraceae</taxon>
        <taxon>Zhongshania</taxon>
    </lineage>
</organism>
<dbReference type="EMBL" id="BAABDM010000001">
    <property type="protein sequence ID" value="GAA4090575.1"/>
    <property type="molecule type" value="Genomic_DNA"/>
</dbReference>
<evidence type="ECO:0000256" key="4">
    <source>
        <dbReference type="ARBA" id="ARBA00023136"/>
    </source>
</evidence>
<name>A0ABP7WJV5_9GAMM</name>
<comment type="similarity">
    <text evidence="6 7">Belongs to the FliO/MopB family.</text>
</comment>